<accession>A0ABD1DJ44</accession>
<evidence type="ECO:0000256" key="1">
    <source>
        <dbReference type="PROSITE-ProRule" id="PRU00042"/>
    </source>
</evidence>
<feature type="region of interest" description="Disordered" evidence="2">
    <location>
        <begin position="227"/>
        <end position="267"/>
    </location>
</feature>
<feature type="compositionally biased region" description="Basic residues" evidence="2">
    <location>
        <begin position="230"/>
        <end position="239"/>
    </location>
</feature>
<keyword evidence="1" id="KW-0862">Zinc</keyword>
<sequence length="302" mass="34680">MSAVNGNVLWRTREESPDLDGSDTQSIPEDLPPAKQLDEEESGREPDIEQDLPCFAVMKTNAPALAIVKEEVIIEDTEFEEDVCMDPMESSCNAIIKQELIIDDDLELHDYEHLLQEFYYDQPADENQSDTVGDASEFQVEVEVPDPEEAEAVPWPVEEPSGRDHGRLTAIPMHRDEHGLFNCAECGKSYEKENTYFWHVRRHLNKKNERFFCQPCARPLEMKSEPILNVRRKAGRPKGSRNSSSLKPLTRKPANEHKASFAGEERKRKVGRPKVCRKCPLCKIWIRSTVLFKEHVREHIQG</sequence>
<comment type="caution">
    <text evidence="4">The sequence shown here is derived from an EMBL/GenBank/DDBJ whole genome shotgun (WGS) entry which is preliminary data.</text>
</comment>
<dbReference type="AlphaFoldDB" id="A0ABD1DJ44"/>
<dbReference type="EMBL" id="JBEHCU010005459">
    <property type="protein sequence ID" value="KAL1399774.1"/>
    <property type="molecule type" value="Genomic_DNA"/>
</dbReference>
<feature type="domain" description="C2H2-type" evidence="3">
    <location>
        <begin position="181"/>
        <end position="208"/>
    </location>
</feature>
<keyword evidence="5" id="KW-1185">Reference proteome</keyword>
<dbReference type="PROSITE" id="PS00028">
    <property type="entry name" value="ZINC_FINGER_C2H2_1"/>
    <property type="match status" value="1"/>
</dbReference>
<dbReference type="InterPro" id="IPR013087">
    <property type="entry name" value="Znf_C2H2_type"/>
</dbReference>
<reference evidence="4 5" key="1">
    <citation type="submission" date="2024-05" db="EMBL/GenBank/DDBJ databases">
        <title>Culex pipiens pipiens assembly and annotation.</title>
        <authorList>
            <person name="Alout H."/>
            <person name="Durand T."/>
        </authorList>
    </citation>
    <scope>NUCLEOTIDE SEQUENCE [LARGE SCALE GENOMIC DNA]</scope>
    <source>
        <strain evidence="4">HA-2024</strain>
        <tissue evidence="4">Whole body</tissue>
    </source>
</reference>
<keyword evidence="1" id="KW-0863">Zinc-finger</keyword>
<dbReference type="Proteomes" id="UP001562425">
    <property type="component" value="Unassembled WGS sequence"/>
</dbReference>
<feature type="region of interest" description="Disordered" evidence="2">
    <location>
        <begin position="1"/>
        <end position="50"/>
    </location>
</feature>
<dbReference type="PROSITE" id="PS50157">
    <property type="entry name" value="ZINC_FINGER_C2H2_2"/>
    <property type="match status" value="1"/>
</dbReference>
<evidence type="ECO:0000256" key="2">
    <source>
        <dbReference type="SAM" id="MobiDB-lite"/>
    </source>
</evidence>
<name>A0ABD1DJ44_CULPP</name>
<proteinExistence type="predicted"/>
<feature type="compositionally biased region" description="Basic and acidic residues" evidence="2">
    <location>
        <begin position="253"/>
        <end position="267"/>
    </location>
</feature>
<evidence type="ECO:0000259" key="3">
    <source>
        <dbReference type="PROSITE" id="PS50157"/>
    </source>
</evidence>
<gene>
    <name evidence="4" type="ORF">pipiens_001173</name>
</gene>
<evidence type="ECO:0000313" key="4">
    <source>
        <dbReference type="EMBL" id="KAL1399774.1"/>
    </source>
</evidence>
<organism evidence="4 5">
    <name type="scientific">Culex pipiens pipiens</name>
    <name type="common">Northern house mosquito</name>
    <dbReference type="NCBI Taxonomy" id="38569"/>
    <lineage>
        <taxon>Eukaryota</taxon>
        <taxon>Metazoa</taxon>
        <taxon>Ecdysozoa</taxon>
        <taxon>Arthropoda</taxon>
        <taxon>Hexapoda</taxon>
        <taxon>Insecta</taxon>
        <taxon>Pterygota</taxon>
        <taxon>Neoptera</taxon>
        <taxon>Endopterygota</taxon>
        <taxon>Diptera</taxon>
        <taxon>Nematocera</taxon>
        <taxon>Culicoidea</taxon>
        <taxon>Culicidae</taxon>
        <taxon>Culicinae</taxon>
        <taxon>Culicini</taxon>
        <taxon>Culex</taxon>
        <taxon>Culex</taxon>
    </lineage>
</organism>
<keyword evidence="1" id="KW-0479">Metal-binding</keyword>
<protein>
    <recommendedName>
        <fullName evidence="3">C2H2-type domain-containing protein</fullName>
    </recommendedName>
</protein>
<dbReference type="SMART" id="SM00355">
    <property type="entry name" value="ZnF_C2H2"/>
    <property type="match status" value="2"/>
</dbReference>
<evidence type="ECO:0000313" key="5">
    <source>
        <dbReference type="Proteomes" id="UP001562425"/>
    </source>
</evidence>
<dbReference type="GO" id="GO:0008270">
    <property type="term" value="F:zinc ion binding"/>
    <property type="evidence" value="ECO:0007669"/>
    <property type="project" value="UniProtKB-KW"/>
</dbReference>